<dbReference type="GO" id="GO:0005829">
    <property type="term" value="C:cytosol"/>
    <property type="evidence" value="ECO:0007669"/>
    <property type="project" value="TreeGrafter"/>
</dbReference>
<gene>
    <name evidence="8" type="ORF">B4135_3474</name>
</gene>
<comment type="caution">
    <text evidence="8">The sequence shown here is derived from an EMBL/GenBank/DDBJ whole genome shotgun (WGS) entry which is preliminary data.</text>
</comment>
<dbReference type="GO" id="GO:0046294">
    <property type="term" value="P:formaldehyde catabolic process"/>
    <property type="evidence" value="ECO:0007669"/>
    <property type="project" value="TreeGrafter"/>
</dbReference>
<evidence type="ECO:0000259" key="7">
    <source>
        <dbReference type="SMART" id="SM00829"/>
    </source>
</evidence>
<dbReference type="CDD" id="cd08281">
    <property type="entry name" value="liver_ADH_like1"/>
    <property type="match status" value="1"/>
</dbReference>
<evidence type="ECO:0000256" key="6">
    <source>
        <dbReference type="RuleBase" id="RU361277"/>
    </source>
</evidence>
<organism evidence="8 9">
    <name type="scientific">Caldibacillus debilis</name>
    <dbReference type="NCBI Taxonomy" id="301148"/>
    <lineage>
        <taxon>Bacteria</taxon>
        <taxon>Bacillati</taxon>
        <taxon>Bacillota</taxon>
        <taxon>Bacilli</taxon>
        <taxon>Bacillales</taxon>
        <taxon>Bacillaceae</taxon>
        <taxon>Caldibacillus</taxon>
    </lineage>
</organism>
<evidence type="ECO:0000256" key="4">
    <source>
        <dbReference type="ARBA" id="ARBA00023002"/>
    </source>
</evidence>
<dbReference type="Gene3D" id="3.40.50.720">
    <property type="entry name" value="NAD(P)-binding Rossmann-like Domain"/>
    <property type="match status" value="1"/>
</dbReference>
<evidence type="ECO:0000313" key="8">
    <source>
        <dbReference type="EMBL" id="KYD10299.1"/>
    </source>
</evidence>
<keyword evidence="4 8" id="KW-0560">Oxidoreductase</keyword>
<proteinExistence type="inferred from homology"/>
<evidence type="ECO:0000313" key="9">
    <source>
        <dbReference type="Proteomes" id="UP000075683"/>
    </source>
</evidence>
<dbReference type="InterPro" id="IPR013154">
    <property type="entry name" value="ADH-like_N"/>
</dbReference>
<dbReference type="InterPro" id="IPR020843">
    <property type="entry name" value="ER"/>
</dbReference>
<dbReference type="InterPro" id="IPR002328">
    <property type="entry name" value="ADH_Zn_CS"/>
</dbReference>
<sequence length="392" mass="42010">MTENAFFFIFLREWRDRSMKIKSAVLRASGLERPYAKSQPIKIETLELDPPGYGEVLVQIKAANLCHSDLSVIDGSRPRPLPMALGHEAAGVVVEAGEGVEDLEPGDHVVCIFVPSCGQCLPCKEGRPALCEKGAEANGNGTLINGSRRLHKGDEPIHHHLGVSAFSEYAVLSRHSLVKVDPGIPFEKAALFGCAVITGVGAVVNTANIRLGSTVAIVGLGGVGLSALLGASAAGASRIIAVDINEAKLQKAKELGATDTFNSRDKDVVEKIKAATNGGVDYAFETAGAVPAMEVAYAITRRGGTTVTTGLPHPEHHFSFPQVTLTAEERTIKGSYLGSCVPQRDIPRYIELFKQNRLPVDRLVSHIISLEEINEGFDRLADGEAFRILVRF</sequence>
<dbReference type="GO" id="GO:0008270">
    <property type="term" value="F:zinc ion binding"/>
    <property type="evidence" value="ECO:0007669"/>
    <property type="project" value="InterPro"/>
</dbReference>
<dbReference type="SUPFAM" id="SSF50129">
    <property type="entry name" value="GroES-like"/>
    <property type="match status" value="2"/>
</dbReference>
<dbReference type="Proteomes" id="UP000075683">
    <property type="component" value="Unassembled WGS sequence"/>
</dbReference>
<dbReference type="PATRIC" id="fig|301148.3.peg.1513"/>
<evidence type="ECO:0000256" key="1">
    <source>
        <dbReference type="ARBA" id="ARBA00001947"/>
    </source>
</evidence>
<dbReference type="Gene3D" id="3.90.180.10">
    <property type="entry name" value="Medium-chain alcohol dehydrogenases, catalytic domain"/>
    <property type="match status" value="1"/>
</dbReference>
<dbReference type="FunFam" id="3.40.50.720:FF:000003">
    <property type="entry name" value="S-(hydroxymethyl)glutathione dehydrogenase"/>
    <property type="match status" value="1"/>
</dbReference>
<dbReference type="EC" id="1.1.1.1" evidence="8"/>
<dbReference type="GO" id="GO:0004022">
    <property type="term" value="F:alcohol dehydrogenase (NAD+) activity"/>
    <property type="evidence" value="ECO:0007669"/>
    <property type="project" value="UniProtKB-EC"/>
</dbReference>
<dbReference type="PANTHER" id="PTHR43880:SF12">
    <property type="entry name" value="ALCOHOL DEHYDROGENASE CLASS-3"/>
    <property type="match status" value="1"/>
</dbReference>
<feature type="domain" description="Enoyl reductase (ER)" evidence="7">
    <location>
        <begin position="43"/>
        <end position="390"/>
    </location>
</feature>
<keyword evidence="3 6" id="KW-0862">Zinc</keyword>
<dbReference type="InterPro" id="IPR011032">
    <property type="entry name" value="GroES-like_sf"/>
</dbReference>
<comment type="similarity">
    <text evidence="6">Belongs to the zinc-containing alcohol dehydrogenase family.</text>
</comment>
<comment type="cofactor">
    <cofactor evidence="1 6">
        <name>Zn(2+)</name>
        <dbReference type="ChEBI" id="CHEBI:29105"/>
    </cofactor>
</comment>
<keyword evidence="2 6" id="KW-0479">Metal-binding</keyword>
<name>A0A150LE62_9BACI</name>
<dbReference type="PANTHER" id="PTHR43880">
    <property type="entry name" value="ALCOHOL DEHYDROGENASE"/>
    <property type="match status" value="1"/>
</dbReference>
<dbReference type="SUPFAM" id="SSF51735">
    <property type="entry name" value="NAD(P)-binding Rossmann-fold domains"/>
    <property type="match status" value="1"/>
</dbReference>
<dbReference type="InterPro" id="IPR036291">
    <property type="entry name" value="NAD(P)-bd_dom_sf"/>
</dbReference>
<protein>
    <submittedName>
        <fullName evidence="8">Alcohol dehydrogenase</fullName>
        <ecNumber evidence="8">1.1.1.1</ecNumber>
    </submittedName>
</protein>
<dbReference type="PROSITE" id="PS00059">
    <property type="entry name" value="ADH_ZINC"/>
    <property type="match status" value="1"/>
</dbReference>
<dbReference type="EMBL" id="LQYT01000119">
    <property type="protein sequence ID" value="KYD10299.1"/>
    <property type="molecule type" value="Genomic_DNA"/>
</dbReference>
<dbReference type="InterPro" id="IPR013149">
    <property type="entry name" value="ADH-like_C"/>
</dbReference>
<evidence type="ECO:0000256" key="5">
    <source>
        <dbReference type="ARBA" id="ARBA00023027"/>
    </source>
</evidence>
<dbReference type="GO" id="GO:0051903">
    <property type="term" value="F:S-(hydroxymethyl)glutathione dehydrogenase [NAD(P)+] activity"/>
    <property type="evidence" value="ECO:0007669"/>
    <property type="project" value="TreeGrafter"/>
</dbReference>
<evidence type="ECO:0000256" key="2">
    <source>
        <dbReference type="ARBA" id="ARBA00022723"/>
    </source>
</evidence>
<dbReference type="SMART" id="SM00829">
    <property type="entry name" value="PKS_ER"/>
    <property type="match status" value="1"/>
</dbReference>
<reference evidence="8 9" key="1">
    <citation type="submission" date="2016-01" db="EMBL/GenBank/DDBJ databases">
        <title>Draft Genome Sequences of Seven Thermophilic Sporeformers Isolated from Foods.</title>
        <authorList>
            <person name="Berendsen E.M."/>
            <person name="Wells-Bennik M.H."/>
            <person name="Krawcyk A.O."/>
            <person name="De Jong A."/>
            <person name="Holsappel S."/>
            <person name="Eijlander R.T."/>
            <person name="Kuipers O.P."/>
        </authorList>
    </citation>
    <scope>NUCLEOTIDE SEQUENCE [LARGE SCALE GENOMIC DNA]</scope>
    <source>
        <strain evidence="8 9">B4135</strain>
    </source>
</reference>
<dbReference type="Pfam" id="PF08240">
    <property type="entry name" value="ADH_N"/>
    <property type="match status" value="1"/>
</dbReference>
<accession>A0A150LE62</accession>
<evidence type="ECO:0000256" key="3">
    <source>
        <dbReference type="ARBA" id="ARBA00022833"/>
    </source>
</evidence>
<dbReference type="STRING" id="301148.B4135_3474"/>
<dbReference type="AlphaFoldDB" id="A0A150LE62"/>
<keyword evidence="5" id="KW-0520">NAD</keyword>
<dbReference type="Pfam" id="PF00107">
    <property type="entry name" value="ADH_zinc_N"/>
    <property type="match status" value="1"/>
</dbReference>